<evidence type="ECO:0000256" key="2">
    <source>
        <dbReference type="ARBA" id="ARBA00022475"/>
    </source>
</evidence>
<keyword evidence="6" id="KW-1133">Transmembrane helix</keyword>
<keyword evidence="3" id="KW-0328">Glycosyltransferase</keyword>
<dbReference type="RefSeq" id="WP_285673716.1">
    <property type="nucleotide sequence ID" value="NZ_BSYI01000039.1"/>
</dbReference>
<organism evidence="8 9">
    <name type="scientific">Paralimibaculum aggregatum</name>
    <dbReference type="NCBI Taxonomy" id="3036245"/>
    <lineage>
        <taxon>Bacteria</taxon>
        <taxon>Pseudomonadati</taxon>
        <taxon>Pseudomonadota</taxon>
        <taxon>Alphaproteobacteria</taxon>
        <taxon>Rhodobacterales</taxon>
        <taxon>Paracoccaceae</taxon>
        <taxon>Paralimibaculum</taxon>
    </lineage>
</organism>
<protein>
    <recommendedName>
        <fullName evidence="7">Glycosyltransferase 2-like domain-containing protein</fullName>
    </recommendedName>
</protein>
<evidence type="ECO:0000313" key="8">
    <source>
        <dbReference type="EMBL" id="GMG84634.1"/>
    </source>
</evidence>
<comment type="subcellular location">
    <subcellularLocation>
        <location evidence="1">Cell membrane</location>
    </subcellularLocation>
</comment>
<dbReference type="Proteomes" id="UP001239909">
    <property type="component" value="Unassembled WGS sequence"/>
</dbReference>
<feature type="transmembrane region" description="Helical" evidence="6">
    <location>
        <begin position="245"/>
        <end position="264"/>
    </location>
</feature>
<dbReference type="InterPro" id="IPR001173">
    <property type="entry name" value="Glyco_trans_2-like"/>
</dbReference>
<keyword evidence="2" id="KW-1003">Cell membrane</keyword>
<feature type="transmembrane region" description="Helical" evidence="6">
    <location>
        <begin position="299"/>
        <end position="324"/>
    </location>
</feature>
<evidence type="ECO:0000256" key="3">
    <source>
        <dbReference type="ARBA" id="ARBA00022676"/>
    </source>
</evidence>
<proteinExistence type="predicted"/>
<dbReference type="Gene3D" id="3.90.550.10">
    <property type="entry name" value="Spore Coat Polysaccharide Biosynthesis Protein SpsA, Chain A"/>
    <property type="match status" value="1"/>
</dbReference>
<reference evidence="8 9" key="1">
    <citation type="submission" date="2023-04" db="EMBL/GenBank/DDBJ databases">
        <title>Marinoamorphus aggregata gen. nov., sp. Nov., isolate from tissue of brittle star Ophioplocus japonicus.</title>
        <authorList>
            <person name="Kawano K."/>
            <person name="Sawayama S."/>
            <person name="Nakagawa S."/>
        </authorList>
    </citation>
    <scope>NUCLEOTIDE SEQUENCE [LARGE SCALE GENOMIC DNA]</scope>
    <source>
        <strain evidence="8 9">NKW23</strain>
    </source>
</reference>
<dbReference type="SUPFAM" id="SSF53448">
    <property type="entry name" value="Nucleotide-diphospho-sugar transferases"/>
    <property type="match status" value="1"/>
</dbReference>
<keyword evidence="4" id="KW-0808">Transferase</keyword>
<keyword evidence="9" id="KW-1185">Reference proteome</keyword>
<dbReference type="CDD" id="cd00761">
    <property type="entry name" value="Glyco_tranf_GTA_type"/>
    <property type="match status" value="1"/>
</dbReference>
<evidence type="ECO:0000313" key="9">
    <source>
        <dbReference type="Proteomes" id="UP001239909"/>
    </source>
</evidence>
<gene>
    <name evidence="8" type="ORF">LNKW23_38500</name>
</gene>
<sequence length="335" mass="34794">MAQPESEEGGDVALVIPARDAAEHLGEVLAAARAAGFDPAATVLVDDGSRDGTAAIARRAGVRVISRAVSEGPATARNRGVAASAGAIIVFVDADVVMAPDVRRRMLAAFAAEPGLGAIFGAYDAAPRDAGLVSRYRNLLHHHVHHAAAGEVASFWTGLGAVRRRAFEAAGGFDPAWTGVEDVEFGARLAAGGGRIRLDPEIRGTHLKRWSWAGMWRTDLRLRAIPWSRLLLAGRVPRAGLNLGLSHRLGVAGVGLALAGLALAPVDSRALWLAGAGAALYLTASARLLAYLLRVAGPAVAAVAVPAHAVHYLAGGLGFARVLLAEHLPSRIARR</sequence>
<evidence type="ECO:0000256" key="6">
    <source>
        <dbReference type="SAM" id="Phobius"/>
    </source>
</evidence>
<dbReference type="PANTHER" id="PTHR43646:SF2">
    <property type="entry name" value="GLYCOSYLTRANSFERASE 2-LIKE DOMAIN-CONTAINING PROTEIN"/>
    <property type="match status" value="1"/>
</dbReference>
<feature type="domain" description="Glycosyltransferase 2-like" evidence="7">
    <location>
        <begin position="14"/>
        <end position="168"/>
    </location>
</feature>
<name>A0ABQ6LN32_9RHOB</name>
<evidence type="ECO:0000256" key="4">
    <source>
        <dbReference type="ARBA" id="ARBA00022679"/>
    </source>
</evidence>
<dbReference type="Pfam" id="PF00535">
    <property type="entry name" value="Glycos_transf_2"/>
    <property type="match status" value="1"/>
</dbReference>
<evidence type="ECO:0000256" key="5">
    <source>
        <dbReference type="ARBA" id="ARBA00023136"/>
    </source>
</evidence>
<evidence type="ECO:0000256" key="1">
    <source>
        <dbReference type="ARBA" id="ARBA00004236"/>
    </source>
</evidence>
<dbReference type="EMBL" id="BSYI01000039">
    <property type="protein sequence ID" value="GMG84634.1"/>
    <property type="molecule type" value="Genomic_DNA"/>
</dbReference>
<keyword evidence="6" id="KW-0812">Transmembrane</keyword>
<comment type="caution">
    <text evidence="8">The sequence shown here is derived from an EMBL/GenBank/DDBJ whole genome shotgun (WGS) entry which is preliminary data.</text>
</comment>
<evidence type="ECO:0000259" key="7">
    <source>
        <dbReference type="Pfam" id="PF00535"/>
    </source>
</evidence>
<feature type="transmembrane region" description="Helical" evidence="6">
    <location>
        <begin position="271"/>
        <end position="293"/>
    </location>
</feature>
<keyword evidence="5 6" id="KW-0472">Membrane</keyword>
<accession>A0ABQ6LN32</accession>
<dbReference type="InterPro" id="IPR029044">
    <property type="entry name" value="Nucleotide-diphossugar_trans"/>
</dbReference>
<dbReference type="PANTHER" id="PTHR43646">
    <property type="entry name" value="GLYCOSYLTRANSFERASE"/>
    <property type="match status" value="1"/>
</dbReference>